<keyword evidence="3" id="KW-0645">Protease</keyword>
<evidence type="ECO:0000256" key="9">
    <source>
        <dbReference type="ARBA" id="ARBA00023316"/>
    </source>
</evidence>
<evidence type="ECO:0000313" key="12">
    <source>
        <dbReference type="EMBL" id="RKF18593.1"/>
    </source>
</evidence>
<keyword evidence="13" id="KW-1185">Reference proteome</keyword>
<dbReference type="PROSITE" id="PS51318">
    <property type="entry name" value="TAT"/>
    <property type="match status" value="1"/>
</dbReference>
<name>A0A420ED50_9ALTE</name>
<evidence type="ECO:0000256" key="2">
    <source>
        <dbReference type="ARBA" id="ARBA00004776"/>
    </source>
</evidence>
<evidence type="ECO:0000256" key="4">
    <source>
        <dbReference type="ARBA" id="ARBA00022723"/>
    </source>
</evidence>
<dbReference type="Pfam" id="PF05951">
    <property type="entry name" value="Peptidase_M15_2"/>
    <property type="match status" value="1"/>
</dbReference>
<evidence type="ECO:0000256" key="6">
    <source>
        <dbReference type="ARBA" id="ARBA00022801"/>
    </source>
</evidence>
<dbReference type="Proteomes" id="UP000286482">
    <property type="component" value="Unassembled WGS sequence"/>
</dbReference>
<keyword evidence="7" id="KW-0862">Zinc</keyword>
<protein>
    <recommendedName>
        <fullName evidence="11">Murein endopeptidase K</fullName>
    </recommendedName>
</protein>
<dbReference type="PANTHER" id="PTHR37425:SF1">
    <property type="entry name" value="OUTER MEMBRANE PROTEIN"/>
    <property type="match status" value="1"/>
</dbReference>
<dbReference type="GO" id="GO:0008237">
    <property type="term" value="F:metallopeptidase activity"/>
    <property type="evidence" value="ECO:0007669"/>
    <property type="project" value="UniProtKB-KW"/>
</dbReference>
<dbReference type="InterPro" id="IPR009045">
    <property type="entry name" value="Zn_M74/Hedgehog-like"/>
</dbReference>
<evidence type="ECO:0000313" key="13">
    <source>
        <dbReference type="Proteomes" id="UP000286482"/>
    </source>
</evidence>
<proteinExistence type="inferred from homology"/>
<evidence type="ECO:0000256" key="3">
    <source>
        <dbReference type="ARBA" id="ARBA00022670"/>
    </source>
</evidence>
<dbReference type="Gene3D" id="3.30.1380.10">
    <property type="match status" value="1"/>
</dbReference>
<keyword evidence="9" id="KW-0961">Cell wall biogenesis/degradation</keyword>
<organism evidence="12 13">
    <name type="scientific">Alginatibacterium sediminis</name>
    <dbReference type="NCBI Taxonomy" id="2164068"/>
    <lineage>
        <taxon>Bacteria</taxon>
        <taxon>Pseudomonadati</taxon>
        <taxon>Pseudomonadota</taxon>
        <taxon>Gammaproteobacteria</taxon>
        <taxon>Alteromonadales</taxon>
        <taxon>Alteromonadaceae</taxon>
        <taxon>Alginatibacterium</taxon>
    </lineage>
</organism>
<comment type="similarity">
    <text evidence="10">Belongs to the peptidase M15 family.</text>
</comment>
<evidence type="ECO:0000256" key="1">
    <source>
        <dbReference type="ARBA" id="ARBA00001947"/>
    </source>
</evidence>
<dbReference type="AlphaFoldDB" id="A0A420ED50"/>
<keyword evidence="5" id="KW-0732">Signal</keyword>
<comment type="cofactor">
    <cofactor evidence="1">
        <name>Zn(2+)</name>
        <dbReference type="ChEBI" id="CHEBI:29105"/>
    </cofactor>
</comment>
<dbReference type="InterPro" id="IPR010275">
    <property type="entry name" value="MepK"/>
</dbReference>
<comment type="pathway">
    <text evidence="2">Cell wall biogenesis; cell wall polysaccharide biosynthesis.</text>
</comment>
<keyword evidence="6" id="KW-0378">Hydrolase</keyword>
<gene>
    <name evidence="12" type="ORF">DBZ36_09310</name>
</gene>
<evidence type="ECO:0000256" key="10">
    <source>
        <dbReference type="ARBA" id="ARBA00093448"/>
    </source>
</evidence>
<sequence length="188" mass="20646">MRVILQSRRRFLLGLGAGSLLTLAAPLRAQTKLLVPSSAYSNRLAIKNLNTGESFFQDIGSKDSFDGNALAKLDYILRDYRRGEKTSMDPALYVQMLEIQHQLGDEVEFTVISAYRSPATNANMRKKNAGVAKKSYHMKGQAMDISVAGVSTKALRSATLQVSQGGVGYYPRSGFIHIDTGPKRSWNG</sequence>
<dbReference type="PANTHER" id="PTHR37425">
    <property type="match status" value="1"/>
</dbReference>
<dbReference type="SUPFAM" id="SSF55166">
    <property type="entry name" value="Hedgehog/DD-peptidase"/>
    <property type="match status" value="1"/>
</dbReference>
<dbReference type="EMBL" id="RAQO01000005">
    <property type="protein sequence ID" value="RKF18593.1"/>
    <property type="molecule type" value="Genomic_DNA"/>
</dbReference>
<dbReference type="GO" id="GO:0046872">
    <property type="term" value="F:metal ion binding"/>
    <property type="evidence" value="ECO:0007669"/>
    <property type="project" value="UniProtKB-KW"/>
</dbReference>
<evidence type="ECO:0000256" key="11">
    <source>
        <dbReference type="ARBA" id="ARBA00093666"/>
    </source>
</evidence>
<keyword evidence="8" id="KW-0482">Metalloprotease</keyword>
<dbReference type="GO" id="GO:0071555">
    <property type="term" value="P:cell wall organization"/>
    <property type="evidence" value="ECO:0007669"/>
    <property type="project" value="UniProtKB-KW"/>
</dbReference>
<evidence type="ECO:0000256" key="5">
    <source>
        <dbReference type="ARBA" id="ARBA00022729"/>
    </source>
</evidence>
<reference evidence="12 13" key="1">
    <citation type="submission" date="2018-09" db="EMBL/GenBank/DDBJ databases">
        <authorList>
            <person name="Wang Z."/>
        </authorList>
    </citation>
    <scope>NUCLEOTIDE SEQUENCE [LARGE SCALE GENOMIC DNA]</scope>
    <source>
        <strain evidence="12 13">ALS 81</strain>
    </source>
</reference>
<comment type="caution">
    <text evidence="12">The sequence shown here is derived from an EMBL/GenBank/DDBJ whole genome shotgun (WGS) entry which is preliminary data.</text>
</comment>
<evidence type="ECO:0000256" key="7">
    <source>
        <dbReference type="ARBA" id="ARBA00022833"/>
    </source>
</evidence>
<evidence type="ECO:0000256" key="8">
    <source>
        <dbReference type="ARBA" id="ARBA00023049"/>
    </source>
</evidence>
<dbReference type="InterPro" id="IPR006311">
    <property type="entry name" value="TAT_signal"/>
</dbReference>
<accession>A0A420ED50</accession>
<keyword evidence="4" id="KW-0479">Metal-binding</keyword>
<dbReference type="GO" id="GO:0006508">
    <property type="term" value="P:proteolysis"/>
    <property type="evidence" value="ECO:0007669"/>
    <property type="project" value="UniProtKB-KW"/>
</dbReference>